<dbReference type="Proteomes" id="UP001303587">
    <property type="component" value="Chromosome"/>
</dbReference>
<sequence>MDVDSNLHIINSLFGEPGKVPVRDPRCFDNIPPWFWVNIQKNVERYEIEKFIPGLFNRFYEIVCFNFDMCKEDIISLFLQPPKLTVTSKIGKIKVYSYRKCLYFAEALVLVKYDSRLPETKEVAHLKSWSFNIMRMIETQDFNDQFVRFVDSFFSIIKAHPIYFTDVYKWMTKVLTDFLISRKYERTVKATEKKERDLFSNYKRQVVRDEYLKYDSRISVEFFNENPAEIEPPKLMLDRVMVSVHSKKFMSYSRDVKTVIETSTMESDILTEKMMLMKQKMIEDNYSSIEVQNAMPDDLDSKFSFMENRSILAGFPLSGVPVKRKDGDGYAYWWKTDGVTYRLRYDPPAGAPISLFMIVNVQRIAHKMLAQICPEYEIAYKEEFLEESNFIPTTYVD</sequence>
<accession>A0AA96V3P1</accession>
<proteinExistence type="predicted"/>
<dbReference type="AlphaFoldDB" id="A0AA96V3P1"/>
<evidence type="ECO:0000313" key="1">
    <source>
        <dbReference type="EMBL" id="WNY25166.1"/>
    </source>
</evidence>
<reference evidence="1 2" key="1">
    <citation type="submission" date="2023-07" db="EMBL/GenBank/DDBJ databases">
        <title>Closed genoem sequence of Methanosarcinaceae archaeon Ac7.</title>
        <authorList>
            <person name="Poehlein A."/>
            <person name="Protasov E."/>
            <person name="Platt K."/>
            <person name="Reeh H."/>
            <person name="Daniel R."/>
            <person name="Brune A."/>
        </authorList>
    </citation>
    <scope>NUCLEOTIDE SEQUENCE [LARGE SCALE GENOMIC DNA]</scope>
    <source>
        <strain evidence="1 2">Ac7</strain>
    </source>
</reference>
<evidence type="ECO:0000313" key="2">
    <source>
        <dbReference type="Proteomes" id="UP001303587"/>
    </source>
</evidence>
<dbReference type="GeneID" id="89229820"/>
<gene>
    <name evidence="1" type="ORF">MsAc7_07080</name>
</gene>
<dbReference type="RefSeq" id="WP_338103204.1">
    <property type="nucleotide sequence ID" value="NZ_CP131060.1"/>
</dbReference>
<protein>
    <submittedName>
        <fullName evidence="1">Uncharacterized protein</fullName>
    </submittedName>
</protein>
<keyword evidence="2" id="KW-1185">Reference proteome</keyword>
<name>A0AA96V3P1_9EURY</name>
<organism evidence="1 2">
    <name type="scientific">Methanolapillus millepedarum</name>
    <dbReference type="NCBI Taxonomy" id="3028296"/>
    <lineage>
        <taxon>Archaea</taxon>
        <taxon>Methanobacteriati</taxon>
        <taxon>Methanobacteriota</taxon>
        <taxon>Stenosarchaea group</taxon>
        <taxon>Methanomicrobia</taxon>
        <taxon>Methanosarcinales</taxon>
        <taxon>Methanosarcinaceae</taxon>
        <taxon>Methanolapillus</taxon>
    </lineage>
</organism>
<dbReference type="EMBL" id="CP131060">
    <property type="protein sequence ID" value="WNY25166.1"/>
    <property type="molecule type" value="Genomic_DNA"/>
</dbReference>